<dbReference type="Proteomes" id="UP000033684">
    <property type="component" value="Unassembled WGS sequence"/>
</dbReference>
<reference evidence="4 5" key="2">
    <citation type="journal article" date="2016" name="Microb. Ecol.">
        <title>Genome Characteristics of a Novel Type I Methanotroph (Sn10-6) Isolated from a Flooded Indian Rice Field.</title>
        <authorList>
            <person name="Rahalkar M.C."/>
            <person name="Pandit P.S."/>
            <person name="Dhakephalkar P.K."/>
            <person name="Pore S."/>
            <person name="Arora P."/>
            <person name="Kapse N."/>
        </authorList>
    </citation>
    <scope>NUCLEOTIDE SEQUENCE [LARGE SCALE GENOMIC DNA]</scope>
    <source>
        <strain evidence="4 5">Sn10-6</strain>
    </source>
</reference>
<dbReference type="OrthoDB" id="9796077at2"/>
<keyword evidence="5" id="KW-1185">Reference proteome</keyword>
<dbReference type="SUPFAM" id="SSF55718">
    <property type="entry name" value="SCP-like"/>
    <property type="match status" value="1"/>
</dbReference>
<evidence type="ECO:0000313" key="5">
    <source>
        <dbReference type="Proteomes" id="UP000033684"/>
    </source>
</evidence>
<organism evidence="4 5">
    <name type="scientific">Methylocucumis oryzae</name>
    <dbReference type="NCBI Taxonomy" id="1632867"/>
    <lineage>
        <taxon>Bacteria</taxon>
        <taxon>Pseudomonadati</taxon>
        <taxon>Pseudomonadota</taxon>
        <taxon>Gammaproteobacteria</taxon>
        <taxon>Methylococcales</taxon>
        <taxon>Methylococcaceae</taxon>
        <taxon>Methylocucumis</taxon>
    </lineage>
</organism>
<sequence length="218" mass="24376">MAVQTILLDVLQTALNQLLSLDNNHALLLAPLNGKVVEITVLPFQERLYFSVTDDRISLSRHSLAPVDARLSGSVFAFIKMGVSKHPMQTVFAGEATISGDVRVARDFQKLLKKVNIEPEAKLAQLTSPEFAHEVSEKLNAGWSWSQDSLTTFKLNLSEFLQEEVRTLPAAPEIEAFYQEVDELRLDYDRLALRIARLQARLTSATPPTLITHTPEQP</sequence>
<dbReference type="InterPro" id="IPR038989">
    <property type="entry name" value="UbiJ"/>
</dbReference>
<comment type="caution">
    <text evidence="4">The sequence shown here is derived from an EMBL/GenBank/DDBJ whole genome shotgun (WGS) entry which is preliminary data.</text>
</comment>
<dbReference type="InterPro" id="IPR003033">
    <property type="entry name" value="SCP2_sterol-bd_dom"/>
</dbReference>
<dbReference type="PANTHER" id="PTHR38693:SF1">
    <property type="entry name" value="UBIQUINONE BIOSYNTHESIS ACCESSORY FACTOR UBIJ"/>
    <property type="match status" value="1"/>
</dbReference>
<dbReference type="RefSeq" id="WP_045780292.1">
    <property type="nucleotide sequence ID" value="NZ_LAJX01000225.1"/>
</dbReference>
<dbReference type="GO" id="GO:0005737">
    <property type="term" value="C:cytoplasm"/>
    <property type="evidence" value="ECO:0007669"/>
    <property type="project" value="UniProtKB-SubCell"/>
</dbReference>
<evidence type="ECO:0000259" key="3">
    <source>
        <dbReference type="Pfam" id="PF02036"/>
    </source>
</evidence>
<dbReference type="UniPathway" id="UPA00232"/>
<dbReference type="InterPro" id="IPR036527">
    <property type="entry name" value="SCP2_sterol-bd_dom_sf"/>
</dbReference>
<dbReference type="PANTHER" id="PTHR38693">
    <property type="entry name" value="UBIQUINONE BIOSYNTHESIS PROTEIN UBIJ"/>
    <property type="match status" value="1"/>
</dbReference>
<feature type="coiled-coil region" evidence="2">
    <location>
        <begin position="174"/>
        <end position="201"/>
    </location>
</feature>
<evidence type="ECO:0000313" key="4">
    <source>
        <dbReference type="EMBL" id="KJV05456.1"/>
    </source>
</evidence>
<protein>
    <recommendedName>
        <fullName evidence="1">Ubiquinone biosynthesis accessory factor UbiJ</fullName>
    </recommendedName>
</protein>
<comment type="subcellular location">
    <subcellularLocation>
        <location evidence="1">Cytoplasm</location>
    </subcellularLocation>
</comment>
<dbReference type="AlphaFoldDB" id="A0A0F3IFB8"/>
<name>A0A0F3IFB8_9GAMM</name>
<keyword evidence="1" id="KW-0831">Ubiquinone biosynthesis</keyword>
<comment type="pathway">
    <text evidence="1">Cofactor biosynthesis; ubiquinone biosynthesis.</text>
</comment>
<comment type="similarity">
    <text evidence="1">Belongs to the UbiJ family.</text>
</comment>
<accession>A0A0F3IFB8</accession>
<dbReference type="EMBL" id="LAJX01000225">
    <property type="protein sequence ID" value="KJV05456.1"/>
    <property type="molecule type" value="Genomic_DNA"/>
</dbReference>
<proteinExistence type="inferred from homology"/>
<keyword evidence="1" id="KW-0963">Cytoplasm</keyword>
<keyword evidence="2" id="KW-0175">Coiled coil</keyword>
<comment type="function">
    <text evidence="1">Required for ubiquinone (coenzyme Q) biosynthesis. Binds hydrophobic ubiquinone biosynthetic intermediates via its SCP2 domain and is essential for the stability of the Ubi complex. May constitute a docking platform where Ubi enzymes assemble and access their SCP2-bound polyprenyl substrates.</text>
</comment>
<evidence type="ECO:0000256" key="1">
    <source>
        <dbReference type="HAMAP-Rule" id="MF_02215"/>
    </source>
</evidence>
<dbReference type="Pfam" id="PF02036">
    <property type="entry name" value="SCP2"/>
    <property type="match status" value="1"/>
</dbReference>
<feature type="domain" description="SCP2" evidence="3">
    <location>
        <begin position="15"/>
        <end position="113"/>
    </location>
</feature>
<dbReference type="GO" id="GO:0006744">
    <property type="term" value="P:ubiquinone biosynthetic process"/>
    <property type="evidence" value="ECO:0007669"/>
    <property type="project" value="UniProtKB-UniRule"/>
</dbReference>
<reference evidence="5" key="1">
    <citation type="submission" date="2015-03" db="EMBL/GenBank/DDBJ databases">
        <title>Draft genome sequence of a novel methanotroph (Sn10-6) isolated from flooded ricefield rhizosphere in India.</title>
        <authorList>
            <person name="Pandit P.S."/>
            <person name="Pore S.D."/>
            <person name="Arora P."/>
            <person name="Kapse N.G."/>
            <person name="Dhakephalkar P.K."/>
            <person name="Rahalkar M.C."/>
        </authorList>
    </citation>
    <scope>NUCLEOTIDE SEQUENCE [LARGE SCALE GENOMIC DNA]</scope>
    <source>
        <strain evidence="5">Sn10-6</strain>
    </source>
</reference>
<evidence type="ECO:0000256" key="2">
    <source>
        <dbReference type="SAM" id="Coils"/>
    </source>
</evidence>
<dbReference type="HAMAP" id="MF_02215">
    <property type="entry name" value="UbiJ"/>
    <property type="match status" value="1"/>
</dbReference>
<gene>
    <name evidence="1" type="primary">ubiJ</name>
    <name evidence="4" type="ORF">VZ94_18110</name>
</gene>